<keyword evidence="8" id="KW-1185">Reference proteome</keyword>
<keyword evidence="3" id="KW-0832">Ubl conjugation</keyword>
<dbReference type="EMBL" id="JAAMPC010000004">
    <property type="protein sequence ID" value="KAG2315152.1"/>
    <property type="molecule type" value="Genomic_DNA"/>
</dbReference>
<dbReference type="GO" id="GO:0036297">
    <property type="term" value="P:interstrand cross-link repair"/>
    <property type="evidence" value="ECO:0007669"/>
    <property type="project" value="TreeGrafter"/>
</dbReference>
<evidence type="ECO:0000256" key="1">
    <source>
        <dbReference type="ARBA" id="ARBA00004123"/>
    </source>
</evidence>
<feature type="region of interest" description="Disordered" evidence="6">
    <location>
        <begin position="883"/>
        <end position="915"/>
    </location>
</feature>
<feature type="compositionally biased region" description="Basic residues" evidence="6">
    <location>
        <begin position="849"/>
        <end position="859"/>
    </location>
</feature>
<evidence type="ECO:0000256" key="3">
    <source>
        <dbReference type="ARBA" id="ARBA00022843"/>
    </source>
</evidence>
<dbReference type="Proteomes" id="UP000886595">
    <property type="component" value="Unassembled WGS sequence"/>
</dbReference>
<comment type="similarity">
    <text evidence="5">Belongs to the Fanconi anemia protein FANCD2 family.</text>
</comment>
<sequence>MVFLSRKKPPPPPSSSSAAPPPKFPQSQKKSAVEPDAVEKMTAILAEAGCTLNNPYGPPCLHSDLHAFRRHLTTRFSSCSASSAERDSVTDLRSVFISGFSSYIQSPSNLRRVLSSSSPTKRDETLVRNLLLVSPIQLDLQETLLEKLPEYFDVVSGCSLEEDVARLIINHFRWLDFIVNPDVFTDKLMEVLSICPLHLKKEIIGSLPEIIGDHISRAVVDSLEKMLQEDSSVVVPVLDSFSNLNLDDQLQEQALTVAISCIRTIDAEHMPYLLRFLLLAATQANVRRIISQIRQQLKFTGMSQPCASQNKLKGKAPAYDSEGSILHALRSSLRFKNILCQEIIKELNSLEKPRDFKVIDVWLLILMYMNGDPIRKSIEKIFKKKVVDGCIQEALLDQCICGNKEFVKDNFGSFISLAEHLLSCKEEKPREFGSHIYTRLFEDFADNYSRQEILGALVTHVGSDNEFEVSSVLEMMTVLAKKYAQQLLPFSSHINGILDYLEGFTVENLHKVYEVFSLLALSARASPDSFRSSISNELMMIVRKQVSHPDLKYKKMGLVGTLRIVSSLGYATSFPDCSSSQQVSDCGEILELLKTSVDSCRQSNLALIIFYDEFAAILNNKLLQPEIMEWIGKHLGEFESLFLADIDNGEMADKSSYSGLEGDLWMNLDGSISPICLNILALASSSSESCCLQILPSNFLLLSSVERLTNSGSLAGIDALLGCPLHLPSSKYFAAAGWQSLTKKQREILSLSLYYAANWIRELLNAFSSQIDKRDGCISQATEKDVTTKLLKRLRNLIFLESLLSNLITLSPQSLPELHPYSATSEHTGHPERKNEKRKLQDDASQRKGNMKNKLKKSKQSNVDEHFRQPTILDAFKKAGVVTSQTQLHEDPSPSSLEGRTASGSVHETCSDDESLSVKIPQVSPALAAQRFKFRPLLPQCLSILNFPKVQSQDMRSSEYKTELPLYLYLLQDLHTKLDSLVPPGKRLPFKRGSPPGSFRRSKLVALFSQIKGLFPSLRMHLNIAMSLLIKGEETSQTIWRDEFAKAGNPNTSNIVVSESLIYTMVCKEILFCFSKMVTLPAFETDKSLLLELLQAFQPTEIPVDSFPDLQPFPSPGTKDYMYIGVYCFFEDILSNACSFSFDLAFECLLTLQLVVISAQKYIGKVSEEASKKRHVGPIQGLIPILHAKLGTSAEKLLRHEWIDESTDNKGLKNKSEMVQNILRIYLETSGSTSDLLDELACTILPQASLSKSTGEDDAHDHEFPTLCSATFRGWYKTLHEENLAILNKLVKAVSSEKRQNCQSETTEAHLKNIQKTVNVIVSLVNLCRSHEKVTIHGMAIKYGGKYVDSFLKVFHFLEAHFQDHNELVIQLVKDLQKATRTLQTLCSEAKGMKQTAITSKIPATKRSLERFLFHVKALLHTTSRGSNFWMGSLKHKDLRGQIVSSQAYVDNETDEVEEETMSGGEDPMEADELPLSP</sequence>
<evidence type="ECO:0000313" key="8">
    <source>
        <dbReference type="Proteomes" id="UP000886595"/>
    </source>
</evidence>
<dbReference type="PANTHER" id="PTHR32086">
    <property type="entry name" value="FANCONI ANEMIA GROUP D2 PROTEIN"/>
    <property type="match status" value="1"/>
</dbReference>
<dbReference type="GO" id="GO:0000793">
    <property type="term" value="C:condensed chromosome"/>
    <property type="evidence" value="ECO:0007669"/>
    <property type="project" value="TreeGrafter"/>
</dbReference>
<dbReference type="InterPro" id="IPR029448">
    <property type="entry name" value="FANCD2"/>
</dbReference>
<evidence type="ECO:0008006" key="9">
    <source>
        <dbReference type="Google" id="ProtNLM"/>
    </source>
</evidence>
<feature type="region of interest" description="Disordered" evidence="6">
    <location>
        <begin position="1451"/>
        <end position="1478"/>
    </location>
</feature>
<dbReference type="OrthoDB" id="27031at2759"/>
<feature type="compositionally biased region" description="Basic and acidic residues" evidence="6">
    <location>
        <begin position="827"/>
        <end position="846"/>
    </location>
</feature>
<dbReference type="Pfam" id="PF14631">
    <property type="entry name" value="FancD2"/>
    <property type="match status" value="2"/>
</dbReference>
<gene>
    <name evidence="7" type="ORF">Bca52824_018274</name>
</gene>
<evidence type="ECO:0000256" key="2">
    <source>
        <dbReference type="ARBA" id="ARBA00022499"/>
    </source>
</evidence>
<feature type="region of interest" description="Disordered" evidence="6">
    <location>
        <begin position="1"/>
        <end position="33"/>
    </location>
</feature>
<feature type="compositionally biased region" description="Acidic residues" evidence="6">
    <location>
        <begin position="1452"/>
        <end position="1478"/>
    </location>
</feature>
<dbReference type="GO" id="GO:0005634">
    <property type="term" value="C:nucleus"/>
    <property type="evidence" value="ECO:0007669"/>
    <property type="project" value="UniProtKB-SubCell"/>
</dbReference>
<evidence type="ECO:0000313" key="7">
    <source>
        <dbReference type="EMBL" id="KAG2315152.1"/>
    </source>
</evidence>
<organism evidence="7 8">
    <name type="scientific">Brassica carinata</name>
    <name type="common">Ethiopian mustard</name>
    <name type="synonym">Abyssinian cabbage</name>
    <dbReference type="NCBI Taxonomy" id="52824"/>
    <lineage>
        <taxon>Eukaryota</taxon>
        <taxon>Viridiplantae</taxon>
        <taxon>Streptophyta</taxon>
        <taxon>Embryophyta</taxon>
        <taxon>Tracheophyta</taxon>
        <taxon>Spermatophyta</taxon>
        <taxon>Magnoliopsida</taxon>
        <taxon>eudicotyledons</taxon>
        <taxon>Gunneridae</taxon>
        <taxon>Pentapetalae</taxon>
        <taxon>rosids</taxon>
        <taxon>malvids</taxon>
        <taxon>Brassicales</taxon>
        <taxon>Brassicaceae</taxon>
        <taxon>Brassiceae</taxon>
        <taxon>Brassica</taxon>
    </lineage>
</organism>
<keyword evidence="4" id="KW-0539">Nucleus</keyword>
<evidence type="ECO:0000256" key="5">
    <source>
        <dbReference type="ARBA" id="ARBA00093456"/>
    </source>
</evidence>
<reference evidence="7 8" key="1">
    <citation type="submission" date="2020-02" db="EMBL/GenBank/DDBJ databases">
        <authorList>
            <person name="Ma Q."/>
            <person name="Huang Y."/>
            <person name="Song X."/>
            <person name="Pei D."/>
        </authorList>
    </citation>
    <scope>NUCLEOTIDE SEQUENCE [LARGE SCALE GENOMIC DNA]</scope>
    <source>
        <strain evidence="7">Sxm20200214</strain>
        <tissue evidence="7">Leaf</tissue>
    </source>
</reference>
<evidence type="ECO:0000256" key="6">
    <source>
        <dbReference type="SAM" id="MobiDB-lite"/>
    </source>
</evidence>
<protein>
    <recommendedName>
        <fullName evidence="9">Fanconi anemia group D2 protein</fullName>
    </recommendedName>
</protein>
<comment type="caution">
    <text evidence="7">The sequence shown here is derived from an EMBL/GenBank/DDBJ whole genome shotgun (WGS) entry which is preliminary data.</text>
</comment>
<keyword evidence="2" id="KW-1017">Isopeptide bond</keyword>
<accession>A0A8X7VQ54</accession>
<dbReference type="PANTHER" id="PTHR32086:SF0">
    <property type="entry name" value="FANCONI ANEMIA GROUP D2 PROTEIN"/>
    <property type="match status" value="1"/>
</dbReference>
<name>A0A8X7VQ54_BRACI</name>
<feature type="region of interest" description="Disordered" evidence="6">
    <location>
        <begin position="819"/>
        <end position="866"/>
    </location>
</feature>
<evidence type="ECO:0000256" key="4">
    <source>
        <dbReference type="ARBA" id="ARBA00023242"/>
    </source>
</evidence>
<proteinExistence type="inferred from homology"/>
<comment type="subcellular location">
    <subcellularLocation>
        <location evidence="1">Nucleus</location>
    </subcellularLocation>
</comment>
<dbReference type="GO" id="GO:1990918">
    <property type="term" value="P:double-strand break repair involved in meiotic recombination"/>
    <property type="evidence" value="ECO:0007669"/>
    <property type="project" value="TreeGrafter"/>
</dbReference>
<dbReference type="GO" id="GO:0070182">
    <property type="term" value="F:DNA polymerase binding"/>
    <property type="evidence" value="ECO:0007669"/>
    <property type="project" value="TreeGrafter"/>
</dbReference>
<feature type="compositionally biased region" description="Pro residues" evidence="6">
    <location>
        <begin position="10"/>
        <end position="24"/>
    </location>
</feature>
<dbReference type="GO" id="GO:0007129">
    <property type="term" value="P:homologous chromosome pairing at meiosis"/>
    <property type="evidence" value="ECO:0007669"/>
    <property type="project" value="TreeGrafter"/>
</dbReference>
<dbReference type="GO" id="GO:0031573">
    <property type="term" value="P:mitotic intra-S DNA damage checkpoint signaling"/>
    <property type="evidence" value="ECO:0007669"/>
    <property type="project" value="TreeGrafter"/>
</dbReference>
<feature type="compositionally biased region" description="Polar residues" evidence="6">
    <location>
        <begin position="883"/>
        <end position="908"/>
    </location>
</feature>